<evidence type="ECO:0000313" key="1">
    <source>
        <dbReference type="EMBL" id="VFU51656.1"/>
    </source>
</evidence>
<gene>
    <name evidence="1" type="ORF">SVIM_LOCUS350283</name>
</gene>
<proteinExistence type="predicted"/>
<protein>
    <submittedName>
        <fullName evidence="1">Uncharacterized protein</fullName>
    </submittedName>
</protein>
<organism evidence="1">
    <name type="scientific">Salix viminalis</name>
    <name type="common">Common osier</name>
    <name type="synonym">Basket willow</name>
    <dbReference type="NCBI Taxonomy" id="40686"/>
    <lineage>
        <taxon>Eukaryota</taxon>
        <taxon>Viridiplantae</taxon>
        <taxon>Streptophyta</taxon>
        <taxon>Embryophyta</taxon>
        <taxon>Tracheophyta</taxon>
        <taxon>Spermatophyta</taxon>
        <taxon>Magnoliopsida</taxon>
        <taxon>eudicotyledons</taxon>
        <taxon>Gunneridae</taxon>
        <taxon>Pentapetalae</taxon>
        <taxon>rosids</taxon>
        <taxon>fabids</taxon>
        <taxon>Malpighiales</taxon>
        <taxon>Salicaceae</taxon>
        <taxon>Saliceae</taxon>
        <taxon>Salix</taxon>
    </lineage>
</organism>
<dbReference type="AlphaFoldDB" id="A0A6N2MGH6"/>
<dbReference type="EMBL" id="CAADRP010001763">
    <property type="protein sequence ID" value="VFU51656.1"/>
    <property type="molecule type" value="Genomic_DNA"/>
</dbReference>
<reference evidence="1" key="1">
    <citation type="submission" date="2019-03" db="EMBL/GenBank/DDBJ databases">
        <authorList>
            <person name="Mank J."/>
            <person name="Almeida P."/>
        </authorList>
    </citation>
    <scope>NUCLEOTIDE SEQUENCE</scope>
    <source>
        <strain evidence="1">78183</strain>
    </source>
</reference>
<name>A0A6N2MGH6_SALVM</name>
<sequence length="94" mass="10773">MRQVREFARMYDAGMAMKFSTDISLLVITAGVVLCRIGIKVFQGTLDILPNIMDDHESMDKAVWTREMLHIFCAIYIKAIDMGMRPNTHFDRCG</sequence>
<accession>A0A6N2MGH6</accession>